<keyword evidence="4" id="KW-1185">Reference proteome</keyword>
<evidence type="ECO:0000313" key="4">
    <source>
        <dbReference type="Proteomes" id="UP001220010"/>
    </source>
</evidence>
<organism evidence="3 4">
    <name type="scientific">Candidatus Methanocrinis natronophilus</name>
    <dbReference type="NCBI Taxonomy" id="3033396"/>
    <lineage>
        <taxon>Archaea</taxon>
        <taxon>Methanobacteriati</taxon>
        <taxon>Methanobacteriota</taxon>
        <taxon>Stenosarchaea group</taxon>
        <taxon>Methanomicrobia</taxon>
        <taxon>Methanotrichales</taxon>
        <taxon>Methanotrichaceae</taxon>
        <taxon>Methanocrinis</taxon>
    </lineage>
</organism>
<evidence type="ECO:0000259" key="2">
    <source>
        <dbReference type="SMART" id="SM00481"/>
    </source>
</evidence>
<dbReference type="InterPro" id="IPR004013">
    <property type="entry name" value="PHP_dom"/>
</dbReference>
<dbReference type="PROSITE" id="PS50890">
    <property type="entry name" value="PUA"/>
    <property type="match status" value="1"/>
</dbReference>
<comment type="caution">
    <text evidence="3">The sequence shown here is derived from an EMBL/GenBank/DDBJ whole genome shotgun (WGS) entry which is preliminary data.</text>
</comment>
<dbReference type="InterPro" id="IPR052018">
    <property type="entry name" value="PHP_domain"/>
</dbReference>
<dbReference type="InterPro" id="IPR016195">
    <property type="entry name" value="Pol/histidinol_Pase-like"/>
</dbReference>
<proteinExistence type="predicted"/>
<dbReference type="SUPFAM" id="SSF89550">
    <property type="entry name" value="PHP domain-like"/>
    <property type="match status" value="1"/>
</dbReference>
<gene>
    <name evidence="3" type="ORF">P0O15_06295</name>
</gene>
<feature type="compositionally biased region" description="Basic and acidic residues" evidence="1">
    <location>
        <begin position="20"/>
        <end position="42"/>
    </location>
</feature>
<name>A0ABT5X7U7_9EURY</name>
<dbReference type="Pfam" id="PF02811">
    <property type="entry name" value="PHP"/>
    <property type="match status" value="1"/>
</dbReference>
<dbReference type="Gene3D" id="3.20.20.140">
    <property type="entry name" value="Metal-dependent hydrolases"/>
    <property type="match status" value="1"/>
</dbReference>
<dbReference type="SMART" id="SM00481">
    <property type="entry name" value="POLIIIAc"/>
    <property type="match status" value="1"/>
</dbReference>
<dbReference type="Pfam" id="PF13263">
    <property type="entry name" value="PHP_C"/>
    <property type="match status" value="1"/>
</dbReference>
<sequence>MPGIPGHRRGDGRRGRHHRPEGGLKLGDKGDGEQEDATQKRSLRLDLHVHSSFSDGRDGVEEILKAALEAGLDGIAITDHDTLEGSFEAERIAGERGLDILIISGVEVSTSDGHLLALGLRELPPPGRSPEETSEFARARGGITIVSHPYHLFRHSMYRIPECDAVEVYNSKYFFGIANLWAKRKAERLGLPMVAGSDSHAARTVGLGVTVVEVEEGYCLGDVLASIRGGRVKIESKRMSITVFASQMVRWLNKRLRRRLKMERSRRDEET</sequence>
<dbReference type="PANTHER" id="PTHR42924:SF3">
    <property type="entry name" value="POLYMERASE_HISTIDINOL PHOSPHATASE N-TERMINAL DOMAIN-CONTAINING PROTEIN"/>
    <property type="match status" value="1"/>
</dbReference>
<dbReference type="NCBIfam" id="NF038032">
    <property type="entry name" value="CehA_McbA_metalo"/>
    <property type="match status" value="1"/>
</dbReference>
<reference evidence="3 4" key="1">
    <citation type="submission" date="2023-03" db="EMBL/GenBank/DDBJ databases">
        <title>WGS of Methanotrichaceae archaeon Mx.</title>
        <authorList>
            <person name="Sorokin D.Y."/>
            <person name="Merkel A.Y."/>
        </authorList>
    </citation>
    <scope>NUCLEOTIDE SEQUENCE [LARGE SCALE GENOMIC DNA]</scope>
    <source>
        <strain evidence="3 4">Mx</strain>
    </source>
</reference>
<dbReference type="CDD" id="cd07432">
    <property type="entry name" value="PHP_HisPPase"/>
    <property type="match status" value="1"/>
</dbReference>
<accession>A0ABT5X7U7</accession>
<dbReference type="RefSeq" id="WP_316966558.1">
    <property type="nucleotide sequence ID" value="NZ_JARFPK010000019.1"/>
</dbReference>
<evidence type="ECO:0000313" key="3">
    <source>
        <dbReference type="EMBL" id="MDF0590779.1"/>
    </source>
</evidence>
<evidence type="ECO:0000256" key="1">
    <source>
        <dbReference type="SAM" id="MobiDB-lite"/>
    </source>
</evidence>
<feature type="domain" description="Polymerase/histidinol phosphatase N-terminal" evidence="2">
    <location>
        <begin position="45"/>
        <end position="112"/>
    </location>
</feature>
<feature type="region of interest" description="Disordered" evidence="1">
    <location>
        <begin position="1"/>
        <end position="42"/>
    </location>
</feature>
<dbReference type="PANTHER" id="PTHR42924">
    <property type="entry name" value="EXONUCLEASE"/>
    <property type="match status" value="1"/>
</dbReference>
<dbReference type="Proteomes" id="UP001220010">
    <property type="component" value="Unassembled WGS sequence"/>
</dbReference>
<dbReference type="EMBL" id="JARFPK010000019">
    <property type="protein sequence ID" value="MDF0590779.1"/>
    <property type="molecule type" value="Genomic_DNA"/>
</dbReference>
<dbReference type="InterPro" id="IPR003141">
    <property type="entry name" value="Pol/His_phosphatase_N"/>
</dbReference>
<protein>
    <submittedName>
        <fullName evidence="3">PHP domain-containing protein</fullName>
    </submittedName>
</protein>